<keyword evidence="6 8" id="KW-0342">GTP-binding</keyword>
<dbReference type="GO" id="GO:0005525">
    <property type="term" value="F:GTP binding"/>
    <property type="evidence" value="ECO:0007669"/>
    <property type="project" value="UniProtKB-UniRule"/>
</dbReference>
<feature type="region of interest" description="G3" evidence="9">
    <location>
        <begin position="70"/>
        <end position="73"/>
    </location>
</feature>
<name>A0A368W6C0_9BACL</name>
<comment type="similarity">
    <text evidence="1 8 9 10">Belongs to the TRAFAC class TrmE-Era-EngA-EngB-Septin-like GTPase superfamily. Era GTPase family.</text>
</comment>
<evidence type="ECO:0000256" key="3">
    <source>
        <dbReference type="ARBA" id="ARBA00022517"/>
    </source>
</evidence>
<sequence>MNRTTSNGRESKKFKSGFVAIIGRPNVGKSTLMNHLIGQKIAIMSDKPQTTRNKIHGVYTTNDTQIVFLDTPGIHKPQSKLGNYMMQTAESALKEVEAALFLIDAAEGLGGGDRFIIEQLKKVKTPVFLVMNKIDKVEPEQLLPMIAQYNELYEFAEIVPISALKGNNVDTLLEQISRYLPEGPQYYPADQITDHPEQFVCSELIREKILHMTREEIPHSIAVTIEDMRVKENGVVYIGAVIFVERDSQKGIIIGKKGELLKEVGKQARKDIEALLGSRIFLELWVKVKKDWRNQERVLKDLGFKHD</sequence>
<dbReference type="InterPro" id="IPR004044">
    <property type="entry name" value="KH_dom_type_2"/>
</dbReference>
<feature type="binding site" evidence="8">
    <location>
        <begin position="70"/>
        <end position="74"/>
    </location>
    <ligand>
        <name>GTP</name>
        <dbReference type="ChEBI" id="CHEBI:37565"/>
    </ligand>
</feature>
<dbReference type="PANTHER" id="PTHR42698">
    <property type="entry name" value="GTPASE ERA"/>
    <property type="match status" value="1"/>
</dbReference>
<feature type="region of interest" description="G1" evidence="9">
    <location>
        <begin position="23"/>
        <end position="30"/>
    </location>
</feature>
<dbReference type="GO" id="GO:0070181">
    <property type="term" value="F:small ribosomal subunit rRNA binding"/>
    <property type="evidence" value="ECO:0007669"/>
    <property type="project" value="UniProtKB-UniRule"/>
</dbReference>
<dbReference type="GO" id="GO:0043024">
    <property type="term" value="F:ribosomal small subunit binding"/>
    <property type="evidence" value="ECO:0007669"/>
    <property type="project" value="TreeGrafter"/>
</dbReference>
<evidence type="ECO:0000256" key="7">
    <source>
        <dbReference type="ARBA" id="ARBA00023136"/>
    </source>
</evidence>
<dbReference type="Pfam" id="PF07650">
    <property type="entry name" value="KH_2"/>
    <property type="match status" value="1"/>
</dbReference>
<feature type="region of interest" description="G2" evidence="9">
    <location>
        <begin position="49"/>
        <end position="53"/>
    </location>
</feature>
<evidence type="ECO:0000313" key="14">
    <source>
        <dbReference type="Proteomes" id="UP000252415"/>
    </source>
</evidence>
<dbReference type="FunFam" id="3.30.300.20:FF:000003">
    <property type="entry name" value="GTPase Era"/>
    <property type="match status" value="1"/>
</dbReference>
<feature type="domain" description="Era-type G" evidence="12">
    <location>
        <begin position="15"/>
        <end position="182"/>
    </location>
</feature>
<dbReference type="EMBL" id="QPJD01000002">
    <property type="protein sequence ID" value="RCW51285.1"/>
    <property type="molecule type" value="Genomic_DNA"/>
</dbReference>
<dbReference type="SUPFAM" id="SSF54814">
    <property type="entry name" value="Prokaryotic type KH domain (KH-domain type II)"/>
    <property type="match status" value="1"/>
</dbReference>
<dbReference type="PRINTS" id="PR00326">
    <property type="entry name" value="GTP1OBG"/>
</dbReference>
<dbReference type="AlphaFoldDB" id="A0A368W6C0"/>
<dbReference type="NCBIfam" id="TIGR00231">
    <property type="entry name" value="small_GTP"/>
    <property type="match status" value="1"/>
</dbReference>
<dbReference type="Gene3D" id="3.30.300.20">
    <property type="match status" value="1"/>
</dbReference>
<reference evidence="13 14" key="1">
    <citation type="submission" date="2018-07" db="EMBL/GenBank/DDBJ databases">
        <title>Genomic Encyclopedia of Type Strains, Phase III (KMG-III): the genomes of soil and plant-associated and newly described type strains.</title>
        <authorList>
            <person name="Whitman W."/>
        </authorList>
    </citation>
    <scope>NUCLEOTIDE SEQUENCE [LARGE SCALE GENOMIC DNA]</scope>
    <source>
        <strain evidence="13 14">CECT 7506</strain>
    </source>
</reference>
<evidence type="ECO:0000256" key="4">
    <source>
        <dbReference type="ARBA" id="ARBA00022741"/>
    </source>
</evidence>
<evidence type="ECO:0000313" key="13">
    <source>
        <dbReference type="EMBL" id="RCW51285.1"/>
    </source>
</evidence>
<evidence type="ECO:0000256" key="8">
    <source>
        <dbReference type="HAMAP-Rule" id="MF_00367"/>
    </source>
</evidence>
<keyword evidence="8" id="KW-1003">Cell membrane</keyword>
<dbReference type="CDD" id="cd04163">
    <property type="entry name" value="Era"/>
    <property type="match status" value="1"/>
</dbReference>
<dbReference type="GO" id="GO:0005886">
    <property type="term" value="C:plasma membrane"/>
    <property type="evidence" value="ECO:0007669"/>
    <property type="project" value="UniProtKB-SubCell"/>
</dbReference>
<feature type="region of interest" description="G5" evidence="9">
    <location>
        <begin position="161"/>
        <end position="163"/>
    </location>
</feature>
<dbReference type="InterPro" id="IPR005662">
    <property type="entry name" value="GTPase_Era-like"/>
</dbReference>
<comment type="function">
    <text evidence="8">An essential GTPase that binds both GDP and GTP, with rapid nucleotide exchange. Plays a role in 16S rRNA processing and 30S ribosomal subunit biogenesis and possibly also in cell cycle regulation and energy metabolism.</text>
</comment>
<dbReference type="SUPFAM" id="SSF52540">
    <property type="entry name" value="P-loop containing nucleoside triphosphate hydrolases"/>
    <property type="match status" value="1"/>
</dbReference>
<dbReference type="PROSITE" id="PS50823">
    <property type="entry name" value="KH_TYPE_2"/>
    <property type="match status" value="1"/>
</dbReference>
<keyword evidence="14" id="KW-1185">Reference proteome</keyword>
<feature type="domain" description="KH type-2" evidence="11">
    <location>
        <begin position="213"/>
        <end position="290"/>
    </location>
</feature>
<dbReference type="NCBIfam" id="NF000908">
    <property type="entry name" value="PRK00089.1"/>
    <property type="match status" value="1"/>
</dbReference>
<dbReference type="InterPro" id="IPR027417">
    <property type="entry name" value="P-loop_NTPase"/>
</dbReference>
<keyword evidence="8" id="KW-0963">Cytoplasm</keyword>
<feature type="region of interest" description="G4" evidence="9">
    <location>
        <begin position="132"/>
        <end position="135"/>
    </location>
</feature>
<dbReference type="FunFam" id="3.40.50.300:FF:000094">
    <property type="entry name" value="GTPase Era"/>
    <property type="match status" value="1"/>
</dbReference>
<dbReference type="HAMAP" id="MF_00367">
    <property type="entry name" value="GTPase_Era"/>
    <property type="match status" value="1"/>
</dbReference>
<dbReference type="RefSeq" id="WP_114378771.1">
    <property type="nucleotide sequence ID" value="NZ_QPJD01000002.1"/>
</dbReference>
<evidence type="ECO:0000256" key="1">
    <source>
        <dbReference type="ARBA" id="ARBA00007921"/>
    </source>
</evidence>
<dbReference type="Gene3D" id="3.40.50.300">
    <property type="entry name" value="P-loop containing nucleotide triphosphate hydrolases"/>
    <property type="match status" value="1"/>
</dbReference>
<evidence type="ECO:0000256" key="5">
    <source>
        <dbReference type="ARBA" id="ARBA00022884"/>
    </source>
</evidence>
<dbReference type="InterPro" id="IPR009019">
    <property type="entry name" value="KH_sf_prok-type"/>
</dbReference>
<evidence type="ECO:0000259" key="12">
    <source>
        <dbReference type="PROSITE" id="PS51713"/>
    </source>
</evidence>
<evidence type="ECO:0000256" key="6">
    <source>
        <dbReference type="ARBA" id="ARBA00023134"/>
    </source>
</evidence>
<dbReference type="InterPro" id="IPR005225">
    <property type="entry name" value="Small_GTP-bd"/>
</dbReference>
<gene>
    <name evidence="8" type="primary">era</name>
    <name evidence="13" type="ORF">DFP97_102483</name>
</gene>
<evidence type="ECO:0000256" key="2">
    <source>
        <dbReference type="ARBA" id="ARBA00020484"/>
    </source>
</evidence>
<dbReference type="OrthoDB" id="9805918at2"/>
<keyword evidence="7 8" id="KW-0472">Membrane</keyword>
<keyword evidence="4 8" id="KW-0547">Nucleotide-binding</keyword>
<keyword evidence="5 8" id="KW-0694">RNA-binding</keyword>
<evidence type="ECO:0000256" key="9">
    <source>
        <dbReference type="PROSITE-ProRule" id="PRU01050"/>
    </source>
</evidence>
<dbReference type="InterPro" id="IPR015946">
    <property type="entry name" value="KH_dom-like_a/b"/>
</dbReference>
<keyword evidence="8" id="KW-0699">rRNA-binding</keyword>
<dbReference type="CDD" id="cd22534">
    <property type="entry name" value="KH-II_Era"/>
    <property type="match status" value="1"/>
</dbReference>
<accession>A0A368W6C0</accession>
<dbReference type="PROSITE" id="PS51713">
    <property type="entry name" value="G_ERA"/>
    <property type="match status" value="1"/>
</dbReference>
<dbReference type="GO" id="GO:0000028">
    <property type="term" value="P:ribosomal small subunit assembly"/>
    <property type="evidence" value="ECO:0007669"/>
    <property type="project" value="TreeGrafter"/>
</dbReference>
<comment type="subunit">
    <text evidence="8">Monomer.</text>
</comment>
<proteinExistence type="inferred from homology"/>
<comment type="caution">
    <text evidence="13">The sequence shown here is derived from an EMBL/GenBank/DDBJ whole genome shotgun (WGS) entry which is preliminary data.</text>
</comment>
<dbReference type="Pfam" id="PF01926">
    <property type="entry name" value="MMR_HSR1"/>
    <property type="match status" value="1"/>
</dbReference>
<dbReference type="GO" id="GO:0003924">
    <property type="term" value="F:GTPase activity"/>
    <property type="evidence" value="ECO:0007669"/>
    <property type="project" value="UniProtKB-UniRule"/>
</dbReference>
<dbReference type="PANTHER" id="PTHR42698:SF1">
    <property type="entry name" value="GTPASE ERA, MITOCHONDRIAL"/>
    <property type="match status" value="1"/>
</dbReference>
<feature type="binding site" evidence="8">
    <location>
        <begin position="23"/>
        <end position="30"/>
    </location>
    <ligand>
        <name>GTP</name>
        <dbReference type="ChEBI" id="CHEBI:37565"/>
    </ligand>
</feature>
<keyword evidence="3 8" id="KW-0690">Ribosome biogenesis</keyword>
<dbReference type="GO" id="GO:0005829">
    <property type="term" value="C:cytosol"/>
    <property type="evidence" value="ECO:0007669"/>
    <property type="project" value="TreeGrafter"/>
</dbReference>
<dbReference type="InterPro" id="IPR006073">
    <property type="entry name" value="GTP-bd"/>
</dbReference>
<organism evidence="13 14">
    <name type="scientific">Paenibacillus prosopidis</name>
    <dbReference type="NCBI Taxonomy" id="630520"/>
    <lineage>
        <taxon>Bacteria</taxon>
        <taxon>Bacillati</taxon>
        <taxon>Bacillota</taxon>
        <taxon>Bacilli</taxon>
        <taxon>Bacillales</taxon>
        <taxon>Paenibacillaceae</taxon>
        <taxon>Paenibacillus</taxon>
    </lineage>
</organism>
<dbReference type="NCBIfam" id="TIGR00436">
    <property type="entry name" value="era"/>
    <property type="match status" value="1"/>
</dbReference>
<protein>
    <recommendedName>
        <fullName evidence="2 8">GTPase Era</fullName>
    </recommendedName>
</protein>
<dbReference type="InterPro" id="IPR030388">
    <property type="entry name" value="G_ERA_dom"/>
</dbReference>
<comment type="subcellular location">
    <subcellularLocation>
        <location evidence="8">Cytoplasm</location>
    </subcellularLocation>
    <subcellularLocation>
        <location evidence="8">Cell membrane</location>
        <topology evidence="8">Peripheral membrane protein</topology>
    </subcellularLocation>
</comment>
<evidence type="ECO:0000259" key="11">
    <source>
        <dbReference type="PROSITE" id="PS50823"/>
    </source>
</evidence>
<evidence type="ECO:0000256" key="10">
    <source>
        <dbReference type="RuleBase" id="RU003761"/>
    </source>
</evidence>
<feature type="binding site" evidence="8">
    <location>
        <begin position="132"/>
        <end position="135"/>
    </location>
    <ligand>
        <name>GTP</name>
        <dbReference type="ChEBI" id="CHEBI:37565"/>
    </ligand>
</feature>
<dbReference type="Proteomes" id="UP000252415">
    <property type="component" value="Unassembled WGS sequence"/>
</dbReference>